<evidence type="ECO:0000256" key="1">
    <source>
        <dbReference type="ARBA" id="ARBA00001947"/>
    </source>
</evidence>
<evidence type="ECO:0000313" key="13">
    <source>
        <dbReference type="EMBL" id="GMG84606.1"/>
    </source>
</evidence>
<feature type="domain" description="Class II aldolase/adducin N-terminal" evidence="12">
    <location>
        <begin position="14"/>
        <end position="192"/>
    </location>
</feature>
<dbReference type="NCBIfam" id="NF043034">
    <property type="entry name" value="OxoTetrPhDc"/>
    <property type="match status" value="1"/>
</dbReference>
<dbReference type="PANTHER" id="PTHR22789:SF0">
    <property type="entry name" value="3-OXO-TETRONATE 4-PHOSPHATE DECARBOXYLASE-RELATED"/>
    <property type="match status" value="1"/>
</dbReference>
<dbReference type="EMBL" id="BSYI01000039">
    <property type="protein sequence ID" value="GMG84606.1"/>
    <property type="molecule type" value="Genomic_DNA"/>
</dbReference>
<evidence type="ECO:0000313" key="14">
    <source>
        <dbReference type="Proteomes" id="UP001239909"/>
    </source>
</evidence>
<comment type="catalytic activity">
    <reaction evidence="11">
        <text>3-dehydro-4-O-phospho-L-erythronate + H(+) = dihydroxyacetone phosphate + CO2</text>
        <dbReference type="Rhea" id="RHEA:52404"/>
        <dbReference type="ChEBI" id="CHEBI:15378"/>
        <dbReference type="ChEBI" id="CHEBI:16526"/>
        <dbReference type="ChEBI" id="CHEBI:57642"/>
        <dbReference type="ChEBI" id="CHEBI:136592"/>
        <dbReference type="EC" id="4.1.1.104"/>
    </reaction>
</comment>
<dbReference type="Pfam" id="PF00596">
    <property type="entry name" value="Aldolase_II"/>
    <property type="match status" value="1"/>
</dbReference>
<dbReference type="Gene3D" id="3.40.225.10">
    <property type="entry name" value="Class II aldolase/adducin N-terminal domain"/>
    <property type="match status" value="1"/>
</dbReference>
<dbReference type="EC" id="4.1.1.104" evidence="8"/>
<reference evidence="13 14" key="1">
    <citation type="submission" date="2023-04" db="EMBL/GenBank/DDBJ databases">
        <title>Marinoamorphus aggregata gen. nov., sp. Nov., isolate from tissue of brittle star Ophioplocus japonicus.</title>
        <authorList>
            <person name="Kawano K."/>
            <person name="Sawayama S."/>
            <person name="Nakagawa S."/>
        </authorList>
    </citation>
    <scope>NUCLEOTIDE SEQUENCE [LARGE SCALE GENOMIC DNA]</scope>
    <source>
        <strain evidence="13 14">NKW23</strain>
    </source>
</reference>
<keyword evidence="4" id="KW-0862">Zinc</keyword>
<evidence type="ECO:0000256" key="3">
    <source>
        <dbReference type="ARBA" id="ARBA00022723"/>
    </source>
</evidence>
<dbReference type="Proteomes" id="UP001239909">
    <property type="component" value="Unassembled WGS sequence"/>
</dbReference>
<comment type="catalytic activity">
    <reaction evidence="10">
        <text>3-dehydro-4-O-phospho-D-erythronate + H(+) = dihydroxyacetone phosphate + CO2</text>
        <dbReference type="Rhea" id="RHEA:52416"/>
        <dbReference type="ChEBI" id="CHEBI:15378"/>
        <dbReference type="ChEBI" id="CHEBI:16526"/>
        <dbReference type="ChEBI" id="CHEBI:57642"/>
        <dbReference type="ChEBI" id="CHEBI:136593"/>
        <dbReference type="EC" id="4.1.1.104"/>
    </reaction>
</comment>
<comment type="similarity">
    <text evidence="2">Belongs to the aldolase class II family. AraD/FucA subfamily.</text>
</comment>
<protein>
    <recommendedName>
        <fullName evidence="9">3-oxo-tetronate 4-phosphate decarboxylase</fullName>
        <ecNumber evidence="8">4.1.1.104</ecNumber>
    </recommendedName>
</protein>
<keyword evidence="5" id="KW-0456">Lyase</keyword>
<dbReference type="InterPro" id="IPR050013">
    <property type="entry name" value="OtnC"/>
</dbReference>
<dbReference type="PANTHER" id="PTHR22789">
    <property type="entry name" value="FUCULOSE PHOSPHATE ALDOLASE"/>
    <property type="match status" value="1"/>
</dbReference>
<dbReference type="InterPro" id="IPR050197">
    <property type="entry name" value="Aldolase_class_II_sugar_metab"/>
</dbReference>
<accession>A0ABQ6LS58</accession>
<proteinExistence type="inferred from homology"/>
<comment type="cofactor">
    <cofactor evidence="1">
        <name>Zn(2+)</name>
        <dbReference type="ChEBI" id="CHEBI:29105"/>
    </cofactor>
</comment>
<keyword evidence="3" id="KW-0479">Metal-binding</keyword>
<dbReference type="SUPFAM" id="SSF53639">
    <property type="entry name" value="AraD/HMP-PK domain-like"/>
    <property type="match status" value="1"/>
</dbReference>
<dbReference type="InterPro" id="IPR001303">
    <property type="entry name" value="Aldolase_II/adducin_N"/>
</dbReference>
<gene>
    <name evidence="13" type="ORF">LNKW23_38220</name>
</gene>
<dbReference type="NCBIfam" id="NF006000">
    <property type="entry name" value="PRK08130.1"/>
    <property type="match status" value="1"/>
</dbReference>
<keyword evidence="14" id="KW-1185">Reference proteome</keyword>
<dbReference type="InterPro" id="IPR036409">
    <property type="entry name" value="Aldolase_II/adducin_N_sf"/>
</dbReference>
<dbReference type="SMART" id="SM01007">
    <property type="entry name" value="Aldolase_II"/>
    <property type="match status" value="1"/>
</dbReference>
<name>A0ABQ6LS58_9RHOB</name>
<evidence type="ECO:0000256" key="11">
    <source>
        <dbReference type="ARBA" id="ARBA00048603"/>
    </source>
</evidence>
<evidence type="ECO:0000256" key="4">
    <source>
        <dbReference type="ARBA" id="ARBA00022833"/>
    </source>
</evidence>
<organism evidence="13 14">
    <name type="scientific">Paralimibaculum aggregatum</name>
    <dbReference type="NCBI Taxonomy" id="3036245"/>
    <lineage>
        <taxon>Bacteria</taxon>
        <taxon>Pseudomonadati</taxon>
        <taxon>Pseudomonadota</taxon>
        <taxon>Alphaproteobacteria</taxon>
        <taxon>Rhodobacterales</taxon>
        <taxon>Paracoccaceae</taxon>
        <taxon>Paralimibaculum</taxon>
    </lineage>
</organism>
<keyword evidence="6" id="KW-0119">Carbohydrate metabolism</keyword>
<evidence type="ECO:0000256" key="8">
    <source>
        <dbReference type="ARBA" id="ARBA00044772"/>
    </source>
</evidence>
<sequence>MSHRIGPEEAKLREEICVLSASLFNRGYGCGASGNVSVLTEAGMIVSPTGSSMGRLDPERLSLVAPDGTHLAGDRPSKEAFLHLAMYEERPEMRSVVHLHSTHSVALSCLEEIDPEDVLPPITAYYVMRVGRCPLVPYFAPGDRALAEAVRGVARHAHAMLLANHGPVVAGKGLDAAVAAAEELEETAKLYLMLRGEKTRFLTQAQVADLRLRFPS</sequence>
<evidence type="ECO:0000256" key="2">
    <source>
        <dbReference type="ARBA" id="ARBA00010037"/>
    </source>
</evidence>
<evidence type="ECO:0000256" key="6">
    <source>
        <dbReference type="ARBA" id="ARBA00023277"/>
    </source>
</evidence>
<evidence type="ECO:0000259" key="12">
    <source>
        <dbReference type="SMART" id="SM01007"/>
    </source>
</evidence>
<evidence type="ECO:0000256" key="10">
    <source>
        <dbReference type="ARBA" id="ARBA00047520"/>
    </source>
</evidence>
<evidence type="ECO:0000256" key="7">
    <source>
        <dbReference type="ARBA" id="ARBA00044745"/>
    </source>
</evidence>
<comment type="caution">
    <text evidence="13">The sequence shown here is derived from an EMBL/GenBank/DDBJ whole genome shotgun (WGS) entry which is preliminary data.</text>
</comment>
<dbReference type="RefSeq" id="WP_285673678.1">
    <property type="nucleotide sequence ID" value="NZ_BSYI01000039.1"/>
</dbReference>
<evidence type="ECO:0000256" key="5">
    <source>
        <dbReference type="ARBA" id="ARBA00023239"/>
    </source>
</evidence>
<comment type="function">
    <text evidence="7">Catalyzes the decarboxylation of 3-oxo-tetronate 4-phosphate to dihydroxyacetone phosphate (DHAP) and CO(2).</text>
</comment>
<evidence type="ECO:0000256" key="9">
    <source>
        <dbReference type="ARBA" id="ARBA00044803"/>
    </source>
</evidence>